<reference evidence="2 3" key="1">
    <citation type="journal article" date="2002" name="Int. J. Syst. Evol. Microbiol.">
        <title>Sphingopyxis witflariensis sp. nov., isolated from activated sludge.</title>
        <authorList>
            <person name="Kampfer P."/>
            <person name="Witzenberger R."/>
            <person name="Denner E.B."/>
            <person name="Busse H.J."/>
            <person name="Neef A."/>
        </authorList>
    </citation>
    <scope>NUCLEOTIDE SEQUENCE [LARGE SCALE GENOMIC DNA]</scope>
    <source>
        <strain evidence="2 3">DSM 14551</strain>
    </source>
</reference>
<sequence>MGTKTIPFDPADYLSSEADIVDYLKIWMEDGSPQEIARAIGDVARSKGMSEIARKSGLGRQALYNALSENGNPTLETLTAVLDALGLQLSVQPKAA</sequence>
<dbReference type="PANTHER" id="PTHR40275">
    <property type="entry name" value="SSL7038 PROTEIN"/>
    <property type="match status" value="1"/>
</dbReference>
<dbReference type="OrthoDB" id="9798416at2"/>
<dbReference type="Pfam" id="PF21716">
    <property type="entry name" value="dnstrm_HI1420"/>
    <property type="match status" value="1"/>
</dbReference>
<gene>
    <name evidence="2" type="ORF">CDQ91_12555</name>
</gene>
<dbReference type="InterPro" id="IPR001387">
    <property type="entry name" value="Cro/C1-type_HTH"/>
</dbReference>
<dbReference type="RefSeq" id="WP_088473079.1">
    <property type="nucleotide sequence ID" value="NZ_NISJ01000006.1"/>
</dbReference>
<dbReference type="EMBL" id="NISJ01000006">
    <property type="protein sequence ID" value="OWQ96332.1"/>
    <property type="molecule type" value="Genomic_DNA"/>
</dbReference>
<organism evidence="2 3">
    <name type="scientific">Sphingopyxis witflariensis</name>
    <dbReference type="NCBI Taxonomy" id="173675"/>
    <lineage>
        <taxon>Bacteria</taxon>
        <taxon>Pseudomonadati</taxon>
        <taxon>Pseudomonadota</taxon>
        <taxon>Alphaproteobacteria</taxon>
        <taxon>Sphingomonadales</taxon>
        <taxon>Sphingomonadaceae</taxon>
        <taxon>Sphingopyxis</taxon>
    </lineage>
</organism>
<dbReference type="InterPro" id="IPR014057">
    <property type="entry name" value="HI1420"/>
</dbReference>
<comment type="caution">
    <text evidence="2">The sequence shown here is derived from an EMBL/GenBank/DDBJ whole genome shotgun (WGS) entry which is preliminary data.</text>
</comment>
<keyword evidence="3" id="KW-1185">Reference proteome</keyword>
<dbReference type="InterPro" id="IPR010982">
    <property type="entry name" value="Lambda_DNA-bd_dom_sf"/>
</dbReference>
<feature type="domain" description="HTH cro/C1-type" evidence="1">
    <location>
        <begin position="49"/>
        <end position="92"/>
    </location>
</feature>
<dbReference type="PROSITE" id="PS50943">
    <property type="entry name" value="HTH_CROC1"/>
    <property type="match status" value="1"/>
</dbReference>
<dbReference type="GO" id="GO:0003677">
    <property type="term" value="F:DNA binding"/>
    <property type="evidence" value="ECO:0007669"/>
    <property type="project" value="InterPro"/>
</dbReference>
<dbReference type="Proteomes" id="UP000197097">
    <property type="component" value="Unassembled WGS sequence"/>
</dbReference>
<dbReference type="AlphaFoldDB" id="A0A246JTM3"/>
<dbReference type="SUPFAM" id="SSF47413">
    <property type="entry name" value="lambda repressor-like DNA-binding domains"/>
    <property type="match status" value="1"/>
</dbReference>
<accession>A0A246JTM3</accession>
<name>A0A246JTM3_9SPHN</name>
<protein>
    <submittedName>
        <fullName evidence="2">Putative addiction module antidote protein</fullName>
    </submittedName>
</protein>
<evidence type="ECO:0000259" key="1">
    <source>
        <dbReference type="PROSITE" id="PS50943"/>
    </source>
</evidence>
<evidence type="ECO:0000313" key="2">
    <source>
        <dbReference type="EMBL" id="OWQ96332.1"/>
    </source>
</evidence>
<dbReference type="CDD" id="cd00093">
    <property type="entry name" value="HTH_XRE"/>
    <property type="match status" value="1"/>
</dbReference>
<proteinExistence type="predicted"/>
<dbReference type="NCBIfam" id="TIGR02684">
    <property type="entry name" value="dnstrm_HI1420"/>
    <property type="match status" value="1"/>
</dbReference>
<dbReference type="PANTHER" id="PTHR40275:SF1">
    <property type="entry name" value="SSL7038 PROTEIN"/>
    <property type="match status" value="1"/>
</dbReference>
<evidence type="ECO:0000313" key="3">
    <source>
        <dbReference type="Proteomes" id="UP000197097"/>
    </source>
</evidence>
<dbReference type="Gene3D" id="1.10.260.40">
    <property type="entry name" value="lambda repressor-like DNA-binding domains"/>
    <property type="match status" value="1"/>
</dbReference>